<dbReference type="EMBL" id="CAJVRL010000081">
    <property type="protein sequence ID" value="CAG8958231.1"/>
    <property type="molecule type" value="Genomic_DNA"/>
</dbReference>
<comment type="caution">
    <text evidence="1">The sequence shown here is derived from an EMBL/GenBank/DDBJ whole genome shotgun (WGS) entry which is preliminary data.</text>
</comment>
<accession>A0A9N9L441</accession>
<proteinExistence type="predicted"/>
<dbReference type="OrthoDB" id="5985073at2759"/>
<organism evidence="1 2">
    <name type="scientific">Hymenoscyphus fraxineus</name>
    <dbReference type="NCBI Taxonomy" id="746836"/>
    <lineage>
        <taxon>Eukaryota</taxon>
        <taxon>Fungi</taxon>
        <taxon>Dikarya</taxon>
        <taxon>Ascomycota</taxon>
        <taxon>Pezizomycotina</taxon>
        <taxon>Leotiomycetes</taxon>
        <taxon>Helotiales</taxon>
        <taxon>Helotiaceae</taxon>
        <taxon>Hymenoscyphus</taxon>
    </lineage>
</organism>
<name>A0A9N9L441_9HELO</name>
<keyword evidence="2" id="KW-1185">Reference proteome</keyword>
<reference evidence="1" key="1">
    <citation type="submission" date="2021-07" db="EMBL/GenBank/DDBJ databases">
        <authorList>
            <person name="Durling M."/>
        </authorList>
    </citation>
    <scope>NUCLEOTIDE SEQUENCE</scope>
</reference>
<gene>
    <name evidence="1" type="ORF">HYFRA_00000585</name>
</gene>
<evidence type="ECO:0000313" key="1">
    <source>
        <dbReference type="EMBL" id="CAG8958231.1"/>
    </source>
</evidence>
<dbReference type="AlphaFoldDB" id="A0A9N9L441"/>
<protein>
    <submittedName>
        <fullName evidence="1">Uncharacterized protein</fullName>
    </submittedName>
</protein>
<dbReference type="Proteomes" id="UP000696280">
    <property type="component" value="Unassembled WGS sequence"/>
</dbReference>
<sequence>MSRPAASPFAHIGMHQRFQATTTRNIIQTVERGDRAHIPHSIARILQEVYGHVETAQEQQANSEAFTHEIRDLFSTLKSWEDEGFQSSLRLEFPFRGAYSHADLRVEQMVGIRPRRGVDISQKRFDDSFLEIPDSVDFPSLSNVLWLIIRGNSPRKLAPTVGTGLAAHLPNLKTISWHFGESGEKDKVVGNRIKFAQALDQTHMPHCSVADLEFYQEVPSHHRKPGHARLTAGSPYDQLSSSLRLYSHNLTSLTLSGHFDASLFWPPRDETSASQPTWPNLVQLKVMFNQVSPSGDFHFTGHQPDADDADDEYCQFREHGDEATLNPFLTAFSNAVQNMPVLEQFMLECELGDEAGYWEVAYYAPGQTAEWGDEGPQNRLVRRLYCTVGEVWKPKAVIADRLRSSVGLGGIHIEIWQENYGSRDR</sequence>
<evidence type="ECO:0000313" key="2">
    <source>
        <dbReference type="Proteomes" id="UP000696280"/>
    </source>
</evidence>